<sequence length="99" mass="11055">MAFAFGDLRLSRSCPLFRRLPFAPSCRPFDRLGRSGKFGPRDVDTPFATFIPAFSGTTVRAVVPVARSVRTLWSMRAMRPPIAVRRAGNETARRRLTSA</sequence>
<dbReference type="EMBL" id="CP013388">
    <property type="protein sequence ID" value="AOJ07838.1"/>
    <property type="molecule type" value="Genomic_DNA"/>
</dbReference>
<proteinExistence type="predicted"/>
<gene>
    <name evidence="1" type="ORF">WS71_11350</name>
</gene>
<evidence type="ECO:0000313" key="2">
    <source>
        <dbReference type="Proteomes" id="UP000067711"/>
    </source>
</evidence>
<protein>
    <submittedName>
        <fullName evidence="1">Uncharacterized protein</fullName>
    </submittedName>
</protein>
<reference evidence="1 2" key="1">
    <citation type="submission" date="2015-12" db="EMBL/GenBank/DDBJ databases">
        <title>Diversity of Burkholderia near neighbor genomes.</title>
        <authorList>
            <person name="Sahl J."/>
            <person name="Wagner D."/>
            <person name="Keim P."/>
        </authorList>
    </citation>
    <scope>NUCLEOTIDE SEQUENCE [LARGE SCALE GENOMIC DNA]</scope>
    <source>
        <strain evidence="1 2">BDU8</strain>
    </source>
</reference>
<evidence type="ECO:0000313" key="1">
    <source>
        <dbReference type="EMBL" id="AOJ07838.1"/>
    </source>
</evidence>
<accession>A0A1B4FVX0</accession>
<dbReference type="AlphaFoldDB" id="A0A1B4FVX0"/>
<name>A0A1B4FVX0_9BURK</name>
<organism evidence="1 2">
    <name type="scientific">Burkholderia mayonis</name>
    <dbReference type="NCBI Taxonomy" id="1385591"/>
    <lineage>
        <taxon>Bacteria</taxon>
        <taxon>Pseudomonadati</taxon>
        <taxon>Pseudomonadota</taxon>
        <taxon>Betaproteobacteria</taxon>
        <taxon>Burkholderiales</taxon>
        <taxon>Burkholderiaceae</taxon>
        <taxon>Burkholderia</taxon>
        <taxon>pseudomallei group</taxon>
    </lineage>
</organism>
<dbReference type="Proteomes" id="UP000067711">
    <property type="component" value="Chromosome 2"/>
</dbReference>